<evidence type="ECO:0000313" key="4">
    <source>
        <dbReference type="Proteomes" id="UP000693942"/>
    </source>
</evidence>
<feature type="compositionally biased region" description="Acidic residues" evidence="2">
    <location>
        <begin position="140"/>
        <end position="150"/>
    </location>
</feature>
<organism evidence="3 4">
    <name type="scientific">Fusarium oxysporum f. sp. raphani</name>
    <dbReference type="NCBI Taxonomy" id="96318"/>
    <lineage>
        <taxon>Eukaryota</taxon>
        <taxon>Fungi</taxon>
        <taxon>Dikarya</taxon>
        <taxon>Ascomycota</taxon>
        <taxon>Pezizomycotina</taxon>
        <taxon>Sordariomycetes</taxon>
        <taxon>Hypocreomycetidae</taxon>
        <taxon>Hypocreales</taxon>
        <taxon>Nectriaceae</taxon>
        <taxon>Fusarium</taxon>
        <taxon>Fusarium oxysporum species complex</taxon>
    </lineage>
</organism>
<feature type="coiled-coil region" evidence="1">
    <location>
        <begin position="213"/>
        <end position="254"/>
    </location>
</feature>
<evidence type="ECO:0000256" key="2">
    <source>
        <dbReference type="SAM" id="MobiDB-lite"/>
    </source>
</evidence>
<evidence type="ECO:0000313" key="3">
    <source>
        <dbReference type="EMBL" id="KAG7428126.1"/>
    </source>
</evidence>
<dbReference type="Proteomes" id="UP000693942">
    <property type="component" value="Unassembled WGS sequence"/>
</dbReference>
<proteinExistence type="predicted"/>
<dbReference type="AlphaFoldDB" id="A0A8J5PTH1"/>
<evidence type="ECO:0000256" key="1">
    <source>
        <dbReference type="SAM" id="Coils"/>
    </source>
</evidence>
<gene>
    <name evidence="3" type="ORF">Forpi1262_v011200</name>
</gene>
<protein>
    <submittedName>
        <fullName evidence="3">Uncharacterized protein</fullName>
    </submittedName>
</protein>
<feature type="region of interest" description="Disordered" evidence="2">
    <location>
        <begin position="19"/>
        <end position="43"/>
    </location>
</feature>
<comment type="caution">
    <text evidence="3">The sequence shown here is derived from an EMBL/GenBank/DDBJ whole genome shotgun (WGS) entry which is preliminary data.</text>
</comment>
<accession>A0A8J5PTH1</accession>
<keyword evidence="1" id="KW-0175">Coiled coil</keyword>
<sequence length="297" mass="32164">MRVGSLSFGRRSTIVSSPTIADIIKAGPTPPPQSTKNKNKIGAERVQRAKERICAAAGSEPSQLFSKHAPQSWGQSLLEQLATTFKLAQSGKAGITVQQLVACLKEEANRDQTAKGVVSNGIVTRIKLKIGGKSQGCEPPDGEDEVADSDGDAHMTSSPSKGRPHKRHRKNPETEREPQAVAGGTYGREDEEDAEGSRGIVSSSAEARGPLQIEEYQKRITAHRQRLQLFETDRDAAQARINQTDTLREALQEAISNRNIASAKAQKSAVALTELEALVARKTDIRRGEPRSRTSRG</sequence>
<feature type="region of interest" description="Disordered" evidence="2">
    <location>
        <begin position="132"/>
        <end position="210"/>
    </location>
</feature>
<dbReference type="EMBL" id="JAELUR010000008">
    <property type="protein sequence ID" value="KAG7428126.1"/>
    <property type="molecule type" value="Genomic_DNA"/>
</dbReference>
<reference evidence="3" key="1">
    <citation type="submission" date="2021-04" db="EMBL/GenBank/DDBJ databases">
        <title>First draft genome resource for Brassicaceae pathogens Fusarium oxysporum f. sp. raphani and Fusarium oxysporum f. sp. rapae.</title>
        <authorList>
            <person name="Asai S."/>
        </authorList>
    </citation>
    <scope>NUCLEOTIDE SEQUENCE</scope>
    <source>
        <strain evidence="3">Tf1262</strain>
    </source>
</reference>
<name>A0A8J5PTH1_FUSOX</name>